<evidence type="ECO:0000256" key="8">
    <source>
        <dbReference type="ARBA" id="ARBA00023157"/>
    </source>
</evidence>
<evidence type="ECO:0000259" key="11">
    <source>
        <dbReference type="Pfam" id="PF18962"/>
    </source>
</evidence>
<dbReference type="EMBL" id="CP042433">
    <property type="protein sequence ID" value="QEC54650.1"/>
    <property type="molecule type" value="Genomic_DNA"/>
</dbReference>
<feature type="chain" id="PRO_5022834715" evidence="9">
    <location>
        <begin position="19"/>
        <end position="406"/>
    </location>
</feature>
<dbReference type="Pfam" id="PF18962">
    <property type="entry name" value="Por_Secre_tail"/>
    <property type="match status" value="1"/>
</dbReference>
<comment type="similarity">
    <text evidence="1">Belongs to the peptidase M43B family.</text>
</comment>
<dbReference type="Gene3D" id="3.40.390.10">
    <property type="entry name" value="Collagenase (Catalytic Domain)"/>
    <property type="match status" value="1"/>
</dbReference>
<dbReference type="InterPro" id="IPR026444">
    <property type="entry name" value="Secre_tail"/>
</dbReference>
<feature type="signal peptide" evidence="9">
    <location>
        <begin position="1"/>
        <end position="18"/>
    </location>
</feature>
<keyword evidence="3" id="KW-0479">Metal-binding</keyword>
<organism evidence="12 13">
    <name type="scientific">Flavisolibacter ginsenosidimutans</name>
    <dbReference type="NCBI Taxonomy" id="661481"/>
    <lineage>
        <taxon>Bacteria</taxon>
        <taxon>Pseudomonadati</taxon>
        <taxon>Bacteroidota</taxon>
        <taxon>Chitinophagia</taxon>
        <taxon>Chitinophagales</taxon>
        <taxon>Chitinophagaceae</taxon>
        <taxon>Flavisolibacter</taxon>
    </lineage>
</organism>
<keyword evidence="13" id="KW-1185">Reference proteome</keyword>
<name>A0A5B8UEW4_9BACT</name>
<evidence type="ECO:0000256" key="6">
    <source>
        <dbReference type="ARBA" id="ARBA00022833"/>
    </source>
</evidence>
<evidence type="ECO:0000256" key="4">
    <source>
        <dbReference type="ARBA" id="ARBA00022729"/>
    </source>
</evidence>
<keyword evidence="2" id="KW-0645">Protease</keyword>
<keyword evidence="4 9" id="KW-0732">Signal</keyword>
<evidence type="ECO:0000256" key="9">
    <source>
        <dbReference type="SAM" id="SignalP"/>
    </source>
</evidence>
<evidence type="ECO:0000256" key="2">
    <source>
        <dbReference type="ARBA" id="ARBA00022670"/>
    </source>
</evidence>
<dbReference type="GO" id="GO:0046872">
    <property type="term" value="F:metal ion binding"/>
    <property type="evidence" value="ECO:0007669"/>
    <property type="project" value="UniProtKB-KW"/>
</dbReference>
<keyword evidence="5" id="KW-0378">Hydrolase</keyword>
<evidence type="ECO:0000256" key="3">
    <source>
        <dbReference type="ARBA" id="ARBA00022723"/>
    </source>
</evidence>
<evidence type="ECO:0000256" key="1">
    <source>
        <dbReference type="ARBA" id="ARBA00008721"/>
    </source>
</evidence>
<dbReference type="PANTHER" id="PTHR47466:SF1">
    <property type="entry name" value="METALLOPROTEASE MEP1 (AFU_ORTHOLOGUE AFUA_1G07730)-RELATED"/>
    <property type="match status" value="1"/>
</dbReference>
<proteinExistence type="inferred from homology"/>
<evidence type="ECO:0000313" key="12">
    <source>
        <dbReference type="EMBL" id="QEC54650.1"/>
    </source>
</evidence>
<keyword evidence="6" id="KW-0862">Zinc</keyword>
<dbReference type="OrthoDB" id="6278496at2"/>
<dbReference type="PANTHER" id="PTHR47466">
    <property type="match status" value="1"/>
</dbReference>
<keyword evidence="8" id="KW-1015">Disulfide bond</keyword>
<feature type="domain" description="Secretion system C-terminal sorting" evidence="11">
    <location>
        <begin position="338"/>
        <end position="397"/>
    </location>
</feature>
<dbReference type="InterPro" id="IPR008754">
    <property type="entry name" value="Peptidase_M43"/>
</dbReference>
<evidence type="ECO:0000259" key="10">
    <source>
        <dbReference type="Pfam" id="PF05572"/>
    </source>
</evidence>
<evidence type="ECO:0000256" key="5">
    <source>
        <dbReference type="ARBA" id="ARBA00022801"/>
    </source>
</evidence>
<keyword evidence="7" id="KW-0482">Metalloprotease</keyword>
<accession>A0A5B8UEW4</accession>
<gene>
    <name evidence="12" type="ORF">FSB75_01620</name>
</gene>
<dbReference type="CDD" id="cd04275">
    <property type="entry name" value="ZnMc_pappalysin_like"/>
    <property type="match status" value="1"/>
</dbReference>
<reference evidence="12 13" key="1">
    <citation type="journal article" date="2015" name="Int. J. Syst. Evol. Microbiol.">
        <title>Flavisolibacter ginsenosidimutans sp. nov., with ginsenoside-converting activity isolated from soil used for cultivating ginseng.</title>
        <authorList>
            <person name="Zhao Y."/>
            <person name="Liu Q."/>
            <person name="Kang M.S."/>
            <person name="Jin F."/>
            <person name="Yu H."/>
            <person name="Im W.T."/>
        </authorList>
    </citation>
    <scope>NUCLEOTIDE SEQUENCE [LARGE SCALE GENOMIC DNA]</scope>
    <source>
        <strain evidence="12 13">Gsoil 636</strain>
    </source>
</reference>
<dbReference type="RefSeq" id="WP_146781764.1">
    <property type="nucleotide sequence ID" value="NZ_BAABIO010000006.1"/>
</dbReference>
<dbReference type="NCBIfam" id="TIGR04183">
    <property type="entry name" value="Por_Secre_tail"/>
    <property type="match status" value="1"/>
</dbReference>
<dbReference type="SUPFAM" id="SSF55486">
    <property type="entry name" value="Metalloproteases ('zincins'), catalytic domain"/>
    <property type="match status" value="1"/>
</dbReference>
<feature type="domain" description="Peptidase M43 pregnancy-associated plasma-A" evidence="10">
    <location>
        <begin position="165"/>
        <end position="302"/>
    </location>
</feature>
<dbReference type="KEGG" id="fgg:FSB75_01620"/>
<dbReference type="GO" id="GO:0008237">
    <property type="term" value="F:metallopeptidase activity"/>
    <property type="evidence" value="ECO:0007669"/>
    <property type="project" value="UniProtKB-KW"/>
</dbReference>
<evidence type="ECO:0000256" key="7">
    <source>
        <dbReference type="ARBA" id="ARBA00023049"/>
    </source>
</evidence>
<dbReference type="AlphaFoldDB" id="A0A5B8UEW4"/>
<dbReference type="InterPro" id="IPR024079">
    <property type="entry name" value="MetalloPept_cat_dom_sf"/>
</dbReference>
<dbReference type="GO" id="GO:0006508">
    <property type="term" value="P:proteolysis"/>
    <property type="evidence" value="ECO:0007669"/>
    <property type="project" value="UniProtKB-KW"/>
</dbReference>
<sequence>MRTLFVWLFLLTTLLSIAQDRCASTDYQSALRTTDPRQALTIATTESFLQQQSIRSLTGARTAAEDVIRIPVVVHVLYNNAAQNISEAEVKSQIDALNRDYRRLNADTVNTPERFRALAADVGIEFYLATADPKGHATNGIVRKYTSTVNWLSNDKIKSSSTNGDDAWDSKSYLNIWVGNLIGGAGYSSAPGGDAGKDGIVINTAAFGTIDRGGNYSMGRAAVHEVGHWLGLKHIWGDAQCGDDGIGDTPPQGGYTLNCPSGFRSTCSNGETGDMYMNYMDYTADACMNLFTQGQKKKMRASFDANGPRAAMLQSKGLREPWLEEAARIDGVTPSGAVFPNPASNEISLNLGTASVGKTIRIFNANGVQVHIFQLTTAVQKLNLSSFRTGVYFIATDGFSQRFIKL</sequence>
<dbReference type="Pfam" id="PF05572">
    <property type="entry name" value="Peptidase_M43"/>
    <property type="match status" value="1"/>
</dbReference>
<evidence type="ECO:0000313" key="13">
    <source>
        <dbReference type="Proteomes" id="UP000321204"/>
    </source>
</evidence>
<dbReference type="Proteomes" id="UP000321204">
    <property type="component" value="Chromosome"/>
</dbReference>
<protein>
    <submittedName>
        <fullName evidence="12">T9SS type A sorting domain-containing protein</fullName>
    </submittedName>
</protein>